<proteinExistence type="predicted"/>
<dbReference type="AlphaFoldDB" id="A0AAW1HYX5"/>
<name>A0AAW1HYX5_SAPOF</name>
<protein>
    <submittedName>
        <fullName evidence="1">Uncharacterized protein</fullName>
    </submittedName>
</protein>
<gene>
    <name evidence="1" type="ORF">RND81_10G070900</name>
</gene>
<organism evidence="1 2">
    <name type="scientific">Saponaria officinalis</name>
    <name type="common">Common soapwort</name>
    <name type="synonym">Lychnis saponaria</name>
    <dbReference type="NCBI Taxonomy" id="3572"/>
    <lineage>
        <taxon>Eukaryota</taxon>
        <taxon>Viridiplantae</taxon>
        <taxon>Streptophyta</taxon>
        <taxon>Embryophyta</taxon>
        <taxon>Tracheophyta</taxon>
        <taxon>Spermatophyta</taxon>
        <taxon>Magnoliopsida</taxon>
        <taxon>eudicotyledons</taxon>
        <taxon>Gunneridae</taxon>
        <taxon>Pentapetalae</taxon>
        <taxon>Caryophyllales</taxon>
        <taxon>Caryophyllaceae</taxon>
        <taxon>Caryophylleae</taxon>
        <taxon>Saponaria</taxon>
    </lineage>
</organism>
<dbReference type="EMBL" id="JBDFQZ010000010">
    <property type="protein sequence ID" value="KAK9682396.1"/>
    <property type="molecule type" value="Genomic_DNA"/>
</dbReference>
<evidence type="ECO:0000313" key="1">
    <source>
        <dbReference type="EMBL" id="KAK9682396.1"/>
    </source>
</evidence>
<comment type="caution">
    <text evidence="1">The sequence shown here is derived from an EMBL/GenBank/DDBJ whole genome shotgun (WGS) entry which is preliminary data.</text>
</comment>
<accession>A0AAW1HYX5</accession>
<dbReference type="Proteomes" id="UP001443914">
    <property type="component" value="Unassembled WGS sequence"/>
</dbReference>
<reference evidence="1" key="1">
    <citation type="submission" date="2024-03" db="EMBL/GenBank/DDBJ databases">
        <title>WGS assembly of Saponaria officinalis var. Norfolk2.</title>
        <authorList>
            <person name="Jenkins J."/>
            <person name="Shu S."/>
            <person name="Grimwood J."/>
            <person name="Barry K."/>
            <person name="Goodstein D."/>
            <person name="Schmutz J."/>
            <person name="Leebens-Mack J."/>
            <person name="Osbourn A."/>
        </authorList>
    </citation>
    <scope>NUCLEOTIDE SEQUENCE [LARGE SCALE GENOMIC DNA]</scope>
    <source>
        <strain evidence="1">JIC</strain>
    </source>
</reference>
<evidence type="ECO:0000313" key="2">
    <source>
        <dbReference type="Proteomes" id="UP001443914"/>
    </source>
</evidence>
<keyword evidence="2" id="KW-1185">Reference proteome</keyword>
<sequence>MVSASLRSFIWNTEVKTIHYITLIIQSHSQSLDLSLPAPTATPTPALTAIDRHSNLPLIATPTFLMPTLTTSKDGAELNHNRKTLILIMKTLPSLMNNTTNNNLSSVTTNFLSTL</sequence>